<name>A0A316Z2K3_9BASI</name>
<dbReference type="Gene3D" id="1.10.1760.10">
    <property type="entry name" value="Actin-related protein 2/3 complex subunit 3"/>
    <property type="match status" value="1"/>
</dbReference>
<dbReference type="OrthoDB" id="200404at2759"/>
<comment type="function">
    <text evidence="6">Functions as component of the Arp2/3 complex which is involved in regulation of actin polymerization and together with an activating nucleation-promoting factor (NPF) mediates the formation of branched actin networks.</text>
</comment>
<dbReference type="GO" id="GO:0034314">
    <property type="term" value="P:Arp2/3 complex-mediated actin nucleation"/>
    <property type="evidence" value="ECO:0007669"/>
    <property type="project" value="UniProtKB-UniRule"/>
</dbReference>
<dbReference type="InParanoid" id="A0A316Z2K3"/>
<evidence type="ECO:0000256" key="4">
    <source>
        <dbReference type="ARBA" id="ARBA00023203"/>
    </source>
</evidence>
<accession>A0A316Z2K3</accession>
<keyword evidence="3 6" id="KW-0963">Cytoplasm</keyword>
<comment type="similarity">
    <text evidence="2 6">Belongs to the ARPC3 family.</text>
</comment>
<evidence type="ECO:0000256" key="1">
    <source>
        <dbReference type="ARBA" id="ARBA00004245"/>
    </source>
</evidence>
<feature type="transmembrane region" description="Helical" evidence="7">
    <location>
        <begin position="72"/>
        <end position="92"/>
    </location>
</feature>
<keyword evidence="5 6" id="KW-0206">Cytoskeleton</keyword>
<comment type="subunit">
    <text evidence="6">Component of the Arp2/3 complex.</text>
</comment>
<reference evidence="8 9" key="1">
    <citation type="journal article" date="2018" name="Mol. Biol. Evol.">
        <title>Broad Genomic Sampling Reveals a Smut Pathogenic Ancestry of the Fungal Clade Ustilaginomycotina.</title>
        <authorList>
            <person name="Kijpornyongpan T."/>
            <person name="Mondo S.J."/>
            <person name="Barry K."/>
            <person name="Sandor L."/>
            <person name="Lee J."/>
            <person name="Lipzen A."/>
            <person name="Pangilinan J."/>
            <person name="LaButti K."/>
            <person name="Hainaut M."/>
            <person name="Henrissat B."/>
            <person name="Grigoriev I.V."/>
            <person name="Spatafora J.W."/>
            <person name="Aime M.C."/>
        </authorList>
    </citation>
    <scope>NUCLEOTIDE SEQUENCE [LARGE SCALE GENOMIC DNA]</scope>
    <source>
        <strain evidence="8 9">MCA 4198</strain>
    </source>
</reference>
<evidence type="ECO:0000313" key="9">
    <source>
        <dbReference type="Proteomes" id="UP000245768"/>
    </source>
</evidence>
<evidence type="ECO:0000256" key="2">
    <source>
        <dbReference type="ARBA" id="ARBA00010856"/>
    </source>
</evidence>
<dbReference type="GO" id="GO:0030833">
    <property type="term" value="P:regulation of actin filament polymerization"/>
    <property type="evidence" value="ECO:0007669"/>
    <property type="project" value="InterPro"/>
</dbReference>
<dbReference type="GeneID" id="37045003"/>
<dbReference type="RefSeq" id="XP_025381611.1">
    <property type="nucleotide sequence ID" value="XM_025523087.1"/>
</dbReference>
<keyword evidence="9" id="KW-1185">Reference proteome</keyword>
<dbReference type="FunCoup" id="A0A316Z2K3">
    <property type="interactions" value="193"/>
</dbReference>
<dbReference type="GO" id="GO:0003779">
    <property type="term" value="F:actin binding"/>
    <property type="evidence" value="ECO:0007669"/>
    <property type="project" value="UniProtKB-KW"/>
</dbReference>
<dbReference type="EMBL" id="KZ819634">
    <property type="protein sequence ID" value="PWN94413.1"/>
    <property type="molecule type" value="Genomic_DNA"/>
</dbReference>
<dbReference type="InterPro" id="IPR036753">
    <property type="entry name" value="ARPC3_sf"/>
</dbReference>
<dbReference type="AlphaFoldDB" id="A0A316Z2K3"/>
<comment type="subcellular location">
    <subcellularLocation>
        <location evidence="1 6">Cytoplasm</location>
        <location evidence="1 6">Cytoskeleton</location>
    </subcellularLocation>
</comment>
<dbReference type="GO" id="GO:0005885">
    <property type="term" value="C:Arp2/3 protein complex"/>
    <property type="evidence" value="ECO:0007669"/>
    <property type="project" value="UniProtKB-UniRule"/>
</dbReference>
<evidence type="ECO:0000256" key="3">
    <source>
        <dbReference type="ARBA" id="ARBA00022490"/>
    </source>
</evidence>
<dbReference type="SUPFAM" id="SSF69060">
    <property type="entry name" value="Arp2/3 complex 21 kDa subunit ARPC3"/>
    <property type="match status" value="1"/>
</dbReference>
<sequence length="179" mass="19957">MPAYHSAYNDVSPDQVASIANVTLLPFHSKVRGPAPPPIDTEAMDIIDESLDLFRANSLFRNFEIKGGADRLLIYLILFISQCLGVIAGARVPMSQNEAIKQLSTLAVDSFSLPGDAAFPLNNLYQVPANRTEAEQLRAYLTQARQETALRLIEKIYIDGKPSKWWLAFTKRKFMGKSL</sequence>
<protein>
    <recommendedName>
        <fullName evidence="6">Actin-related protein 2/3 complex subunit 3</fullName>
    </recommendedName>
</protein>
<proteinExistence type="inferred from homology"/>
<dbReference type="PIRSF" id="PIRSF016315">
    <property type="entry name" value="ARP2/3_P21-Arc"/>
    <property type="match status" value="1"/>
</dbReference>
<dbReference type="Proteomes" id="UP000245768">
    <property type="component" value="Unassembled WGS sequence"/>
</dbReference>
<evidence type="ECO:0000313" key="8">
    <source>
        <dbReference type="EMBL" id="PWN94413.1"/>
    </source>
</evidence>
<organism evidence="8 9">
    <name type="scientific">Acaromyces ingoldii</name>
    <dbReference type="NCBI Taxonomy" id="215250"/>
    <lineage>
        <taxon>Eukaryota</taxon>
        <taxon>Fungi</taxon>
        <taxon>Dikarya</taxon>
        <taxon>Basidiomycota</taxon>
        <taxon>Ustilaginomycotina</taxon>
        <taxon>Exobasidiomycetes</taxon>
        <taxon>Exobasidiales</taxon>
        <taxon>Cryptobasidiaceae</taxon>
        <taxon>Acaromyces</taxon>
    </lineage>
</organism>
<keyword evidence="7" id="KW-0812">Transmembrane</keyword>
<dbReference type="InterPro" id="IPR007204">
    <property type="entry name" value="ARPC3"/>
</dbReference>
<dbReference type="STRING" id="215250.A0A316Z2K3"/>
<keyword evidence="4 6" id="KW-0009">Actin-binding</keyword>
<evidence type="ECO:0000256" key="6">
    <source>
        <dbReference type="PIRNR" id="PIRNR016315"/>
    </source>
</evidence>
<evidence type="ECO:0000256" key="5">
    <source>
        <dbReference type="ARBA" id="ARBA00023212"/>
    </source>
</evidence>
<dbReference type="PANTHER" id="PTHR12391">
    <property type="entry name" value="ARP2/3 COMPLEX 21 KD SUBUNIT"/>
    <property type="match status" value="1"/>
</dbReference>
<dbReference type="Pfam" id="PF04062">
    <property type="entry name" value="P21-Arc"/>
    <property type="match status" value="1"/>
</dbReference>
<gene>
    <name evidence="8" type="ORF">FA10DRAFT_271091</name>
</gene>
<evidence type="ECO:0000256" key="7">
    <source>
        <dbReference type="SAM" id="Phobius"/>
    </source>
</evidence>
<keyword evidence="7" id="KW-0472">Membrane</keyword>
<keyword evidence="7" id="KW-1133">Transmembrane helix</keyword>